<proteinExistence type="predicted"/>
<evidence type="ECO:0000256" key="1">
    <source>
        <dbReference type="SAM" id="MobiDB-lite"/>
    </source>
</evidence>
<dbReference type="EMBL" id="MJEQ01037185">
    <property type="protein sequence ID" value="OIT04335.1"/>
    <property type="molecule type" value="Genomic_DNA"/>
</dbReference>
<keyword evidence="3" id="KW-1185">Reference proteome</keyword>
<dbReference type="Proteomes" id="UP000187609">
    <property type="component" value="Unassembled WGS sequence"/>
</dbReference>
<feature type="compositionally biased region" description="Basic and acidic residues" evidence="1">
    <location>
        <begin position="123"/>
        <end position="134"/>
    </location>
</feature>
<comment type="caution">
    <text evidence="2">The sequence shown here is derived from an EMBL/GenBank/DDBJ whole genome shotgun (WGS) entry which is preliminary data.</text>
</comment>
<dbReference type="Gramene" id="OIT04335">
    <property type="protein sequence ID" value="OIT04335"/>
    <property type="gene ID" value="A4A49_33783"/>
</dbReference>
<feature type="compositionally biased region" description="Polar residues" evidence="1">
    <location>
        <begin position="135"/>
        <end position="151"/>
    </location>
</feature>
<protein>
    <submittedName>
        <fullName evidence="2">Uncharacterized protein</fullName>
    </submittedName>
</protein>
<evidence type="ECO:0000313" key="2">
    <source>
        <dbReference type="EMBL" id="OIT04335.1"/>
    </source>
</evidence>
<organism evidence="2 3">
    <name type="scientific">Nicotiana attenuata</name>
    <name type="common">Coyote tobacco</name>
    <dbReference type="NCBI Taxonomy" id="49451"/>
    <lineage>
        <taxon>Eukaryota</taxon>
        <taxon>Viridiplantae</taxon>
        <taxon>Streptophyta</taxon>
        <taxon>Embryophyta</taxon>
        <taxon>Tracheophyta</taxon>
        <taxon>Spermatophyta</taxon>
        <taxon>Magnoliopsida</taxon>
        <taxon>eudicotyledons</taxon>
        <taxon>Gunneridae</taxon>
        <taxon>Pentapetalae</taxon>
        <taxon>asterids</taxon>
        <taxon>lamiids</taxon>
        <taxon>Solanales</taxon>
        <taxon>Solanaceae</taxon>
        <taxon>Nicotianoideae</taxon>
        <taxon>Nicotianeae</taxon>
        <taxon>Nicotiana</taxon>
    </lineage>
</organism>
<feature type="region of interest" description="Disordered" evidence="1">
    <location>
        <begin position="107"/>
        <end position="160"/>
    </location>
</feature>
<name>A0A1J6J365_NICAT</name>
<gene>
    <name evidence="2" type="ORF">A4A49_33783</name>
</gene>
<evidence type="ECO:0000313" key="3">
    <source>
        <dbReference type="Proteomes" id="UP000187609"/>
    </source>
</evidence>
<reference evidence="2" key="1">
    <citation type="submission" date="2016-11" db="EMBL/GenBank/DDBJ databases">
        <title>The genome of Nicotiana attenuata.</title>
        <authorList>
            <person name="Xu S."/>
            <person name="Brockmoeller T."/>
            <person name="Gaquerel E."/>
            <person name="Navarro A."/>
            <person name="Kuhl H."/>
            <person name="Gase K."/>
            <person name="Ling Z."/>
            <person name="Zhou W."/>
            <person name="Kreitzer C."/>
            <person name="Stanke M."/>
            <person name="Tang H."/>
            <person name="Lyons E."/>
            <person name="Pandey P."/>
            <person name="Pandey S.P."/>
            <person name="Timmermann B."/>
            <person name="Baldwin I.T."/>
        </authorList>
    </citation>
    <scope>NUCLEOTIDE SEQUENCE [LARGE SCALE GENOMIC DNA]</scope>
    <source>
        <strain evidence="2">UT</strain>
    </source>
</reference>
<accession>A0A1J6J365</accession>
<sequence>MEEAGSSTIHCSTRNAVGSVGKILVWKLSVVINPELRQSEDQGSDKVKEKEYIGTAANLTKVLSSEEKEIVNGKGKDKAEVVSTKNKFDALEVEEIDQPTLRIIDGKGDNNCKAQQKKQQGIEAKKVQEKEQVINKENSNSIPKDAGNTSAAKEGVPNPSNTRISIEEIFEVGNRNPGGNRSSNPNVTRIKDAATKERTIDWVQRSFGARKEAYSKSFFPGDTFSDFCVLCLFTCYRNVKHDLRRTERQQKIKSVTLLHATSLI</sequence>
<dbReference type="AlphaFoldDB" id="A0A1J6J365"/>